<comment type="caution">
    <text evidence="16">The sequence shown here is derived from an EMBL/GenBank/DDBJ whole genome shotgun (WGS) entry which is preliminary data.</text>
</comment>
<feature type="transmembrane region" description="Helical" evidence="14">
    <location>
        <begin position="183"/>
        <end position="202"/>
    </location>
</feature>
<feature type="compositionally biased region" description="Basic and acidic residues" evidence="13">
    <location>
        <begin position="343"/>
        <end position="365"/>
    </location>
</feature>
<evidence type="ECO:0000256" key="3">
    <source>
        <dbReference type="ARBA" id="ARBA00015325"/>
    </source>
</evidence>
<feature type="transmembrane region" description="Helical" evidence="14">
    <location>
        <begin position="98"/>
        <end position="120"/>
    </location>
</feature>
<evidence type="ECO:0000256" key="14">
    <source>
        <dbReference type="SAM" id="Phobius"/>
    </source>
</evidence>
<comment type="subcellular location">
    <subcellularLocation>
        <location evidence="1 12">Membrane</location>
        <topology evidence="1 12">Multi-pass membrane protein</topology>
    </subcellularLocation>
</comment>
<feature type="compositionally biased region" description="Pro residues" evidence="13">
    <location>
        <begin position="383"/>
        <end position="393"/>
    </location>
</feature>
<feature type="compositionally biased region" description="Basic residues" evidence="13">
    <location>
        <begin position="333"/>
        <end position="342"/>
    </location>
</feature>
<keyword evidence="5 14" id="KW-1133">Transmembrane helix</keyword>
<dbReference type="Proteomes" id="UP001146468">
    <property type="component" value="Unassembled WGS sequence"/>
</dbReference>
<comment type="function">
    <text evidence="7">Required for the insertion and/or proper folding and/or complex formation of integral membrane proteins into the membrane. Involved in integration of membrane proteins that insert both dependently and independently of the Sec translocase complex, as well as at least some lipoproteins. Aids folding of multispanning membrane proteins.</text>
</comment>
<evidence type="ECO:0000256" key="11">
    <source>
        <dbReference type="ARBA" id="ARBA00033342"/>
    </source>
</evidence>
<evidence type="ECO:0000313" key="16">
    <source>
        <dbReference type="EMBL" id="MCZ9294772.1"/>
    </source>
</evidence>
<dbReference type="InterPro" id="IPR028055">
    <property type="entry name" value="YidC/Oxa/ALB_C"/>
</dbReference>
<evidence type="ECO:0000256" key="12">
    <source>
        <dbReference type="RuleBase" id="RU003945"/>
    </source>
</evidence>
<dbReference type="EMBL" id="JAKMUS010000019">
    <property type="protein sequence ID" value="MCZ9294772.1"/>
    <property type="molecule type" value="Genomic_DNA"/>
</dbReference>
<evidence type="ECO:0000256" key="4">
    <source>
        <dbReference type="ARBA" id="ARBA00022692"/>
    </source>
</evidence>
<sequence length="393" mass="45071">MIEAFVYPVSAVMKFWHWLLADIFTVSPDTAWVISIFLLVVTVRGFLVPFNWSIFKSSRMMLMMRPEQARLEEQYGESLDVDDIEAHEKALKKLNKEYGYNPVTGCIPPLVQIPFILGLYRLLLWMSVPENGRTGSNIGLLTPDDIAGFLQASFLGVPLPAYVSMSSEQFAALGTTSSEVRAVAIPMLISAIAFTTFNTFVSQLRSRVHLDWDAHMSVKVYHLMWWMLFIIPIMLGIVGMTGLIPIALLMYWFLGNLWTLIQTIILWWALSVRYPLEDQHIEHIETTRGTVTEPSASRRRRFLVALTRPWTLPRVRRENKHEKKTEKLERKEKKAHKKTVAKQKREVQSAKRKAEWQRRREERAAAKSSNPAAEPTASDEPDPSPSPTEPHPE</sequence>
<comment type="subunit">
    <text evidence="8">Interacts with the Sec translocase complex via SecD. Specifically interacts with transmembrane segments of nascent integral membrane proteins during membrane integration.</text>
</comment>
<evidence type="ECO:0000256" key="9">
    <source>
        <dbReference type="ARBA" id="ARBA00031538"/>
    </source>
</evidence>
<evidence type="ECO:0000313" key="17">
    <source>
        <dbReference type="Proteomes" id="UP001146468"/>
    </source>
</evidence>
<dbReference type="NCBIfam" id="TIGR03592">
    <property type="entry name" value="yidC_oxa1_cterm"/>
    <property type="match status" value="1"/>
</dbReference>
<feature type="compositionally biased region" description="Basic and acidic residues" evidence="13">
    <location>
        <begin position="315"/>
        <end position="332"/>
    </location>
</feature>
<evidence type="ECO:0000256" key="1">
    <source>
        <dbReference type="ARBA" id="ARBA00004141"/>
    </source>
</evidence>
<evidence type="ECO:0000256" key="8">
    <source>
        <dbReference type="ARBA" id="ARBA00026028"/>
    </source>
</evidence>
<comment type="similarity">
    <text evidence="2">Belongs to the OXA1/ALB3/YidC family. Type 1 subfamily.</text>
</comment>
<dbReference type="AlphaFoldDB" id="A0A9X3RL53"/>
<dbReference type="RefSeq" id="WP_269966189.1">
    <property type="nucleotide sequence ID" value="NZ_JAKMUS010000019.1"/>
</dbReference>
<feature type="transmembrane region" description="Helical" evidence="14">
    <location>
        <begin position="223"/>
        <end position="244"/>
    </location>
</feature>
<dbReference type="InterPro" id="IPR001708">
    <property type="entry name" value="YidC/ALB3/OXA1/COX18"/>
</dbReference>
<dbReference type="GO" id="GO:0005886">
    <property type="term" value="C:plasma membrane"/>
    <property type="evidence" value="ECO:0007669"/>
    <property type="project" value="TreeGrafter"/>
</dbReference>
<dbReference type="PANTHER" id="PTHR12428">
    <property type="entry name" value="OXA1"/>
    <property type="match status" value="1"/>
</dbReference>
<reference evidence="16" key="1">
    <citation type="submission" date="2022-02" db="EMBL/GenBank/DDBJ databases">
        <title>Corynebacterium sp. from urogenital microbiome.</title>
        <authorList>
            <person name="Cappelli E.A."/>
            <person name="Ribeiro T.G."/>
            <person name="Peixe L."/>
        </authorList>
    </citation>
    <scope>NUCLEOTIDE SEQUENCE</scope>
    <source>
        <strain evidence="16">C8Ua_172</strain>
    </source>
</reference>
<dbReference type="GO" id="GO:0051205">
    <property type="term" value="P:protein insertion into membrane"/>
    <property type="evidence" value="ECO:0007669"/>
    <property type="project" value="TreeGrafter"/>
</dbReference>
<evidence type="ECO:0000256" key="7">
    <source>
        <dbReference type="ARBA" id="ARBA00025034"/>
    </source>
</evidence>
<keyword evidence="17" id="KW-1185">Reference proteome</keyword>
<feature type="transmembrane region" description="Helical" evidence="14">
    <location>
        <begin position="250"/>
        <end position="270"/>
    </location>
</feature>
<evidence type="ECO:0000256" key="5">
    <source>
        <dbReference type="ARBA" id="ARBA00022989"/>
    </source>
</evidence>
<evidence type="ECO:0000256" key="13">
    <source>
        <dbReference type="SAM" id="MobiDB-lite"/>
    </source>
</evidence>
<proteinExistence type="inferred from homology"/>
<dbReference type="NCBIfam" id="NF001300">
    <property type="entry name" value="PRK00247.1"/>
    <property type="match status" value="1"/>
</dbReference>
<evidence type="ECO:0000256" key="2">
    <source>
        <dbReference type="ARBA" id="ARBA00010527"/>
    </source>
</evidence>
<evidence type="ECO:0000256" key="10">
    <source>
        <dbReference type="ARBA" id="ARBA00033245"/>
    </source>
</evidence>
<keyword evidence="6 14" id="KW-0472">Membrane</keyword>
<organism evidence="16 17">
    <name type="scientific">Corynebacterium meitnerae</name>
    <dbReference type="NCBI Taxonomy" id="2913498"/>
    <lineage>
        <taxon>Bacteria</taxon>
        <taxon>Bacillati</taxon>
        <taxon>Actinomycetota</taxon>
        <taxon>Actinomycetes</taxon>
        <taxon>Mycobacteriales</taxon>
        <taxon>Corynebacteriaceae</taxon>
        <taxon>Corynebacterium</taxon>
    </lineage>
</organism>
<keyword evidence="4 12" id="KW-0812">Transmembrane</keyword>
<feature type="domain" description="Membrane insertase YidC/Oxa/ALB C-terminal" evidence="15">
    <location>
        <begin position="32"/>
        <end position="265"/>
    </location>
</feature>
<accession>A0A9X3RL53</accession>
<name>A0A9X3RL53_9CORY</name>
<dbReference type="PANTHER" id="PTHR12428:SF65">
    <property type="entry name" value="CYTOCHROME C OXIDASE ASSEMBLY PROTEIN COX18, MITOCHONDRIAL"/>
    <property type="match status" value="1"/>
</dbReference>
<protein>
    <recommendedName>
        <fullName evidence="3">Membrane protein insertase YidC</fullName>
    </recommendedName>
    <alternativeName>
        <fullName evidence="11">Foldase YidC</fullName>
    </alternativeName>
    <alternativeName>
        <fullName evidence="10">Membrane integrase YidC</fullName>
    </alternativeName>
    <alternativeName>
        <fullName evidence="9">Membrane protein YidC</fullName>
    </alternativeName>
</protein>
<evidence type="ECO:0000256" key="6">
    <source>
        <dbReference type="ARBA" id="ARBA00023136"/>
    </source>
</evidence>
<dbReference type="GO" id="GO:0032977">
    <property type="term" value="F:membrane insertase activity"/>
    <property type="evidence" value="ECO:0007669"/>
    <property type="project" value="InterPro"/>
</dbReference>
<gene>
    <name evidence="16" type="primary">yidC</name>
    <name evidence="16" type="ORF">L8U60_09770</name>
</gene>
<dbReference type="Pfam" id="PF02096">
    <property type="entry name" value="60KD_IMP"/>
    <property type="match status" value="1"/>
</dbReference>
<feature type="region of interest" description="Disordered" evidence="13">
    <location>
        <begin position="315"/>
        <end position="393"/>
    </location>
</feature>
<feature type="transmembrane region" description="Helical" evidence="14">
    <location>
        <begin position="32"/>
        <end position="55"/>
    </location>
</feature>
<evidence type="ECO:0000259" key="15">
    <source>
        <dbReference type="Pfam" id="PF02096"/>
    </source>
</evidence>